<evidence type="ECO:0000256" key="1">
    <source>
        <dbReference type="ARBA" id="ARBA00022676"/>
    </source>
</evidence>
<dbReference type="CDD" id="cd06533">
    <property type="entry name" value="Glyco_transf_WecG_TagA"/>
    <property type="match status" value="1"/>
</dbReference>
<keyword evidence="1" id="KW-0328">Glycosyltransferase</keyword>
<comment type="caution">
    <text evidence="3">The sequence shown here is derived from an EMBL/GenBank/DDBJ whole genome shotgun (WGS) entry which is preliminary data.</text>
</comment>
<dbReference type="PATRIC" id="fig|443610.3.peg.2065"/>
<evidence type="ECO:0008006" key="5">
    <source>
        <dbReference type="Google" id="ProtNLM"/>
    </source>
</evidence>
<name>A0A0F5FHU9_9HYPH</name>
<proteinExistence type="predicted"/>
<dbReference type="GO" id="GO:0016758">
    <property type="term" value="F:hexosyltransferase activity"/>
    <property type="evidence" value="ECO:0007669"/>
    <property type="project" value="TreeGrafter"/>
</dbReference>
<keyword evidence="4" id="KW-1185">Reference proteome</keyword>
<dbReference type="RefSeq" id="WP_046110206.1">
    <property type="nucleotide sequence ID" value="NZ_JZEX01000163.1"/>
</dbReference>
<organism evidence="3 4">
    <name type="scientific">Devosia geojensis</name>
    <dbReference type="NCBI Taxonomy" id="443610"/>
    <lineage>
        <taxon>Bacteria</taxon>
        <taxon>Pseudomonadati</taxon>
        <taxon>Pseudomonadota</taxon>
        <taxon>Alphaproteobacteria</taxon>
        <taxon>Hyphomicrobiales</taxon>
        <taxon>Devosiaceae</taxon>
        <taxon>Devosia</taxon>
    </lineage>
</organism>
<evidence type="ECO:0000313" key="4">
    <source>
        <dbReference type="Proteomes" id="UP000033632"/>
    </source>
</evidence>
<dbReference type="OrthoDB" id="9771846at2"/>
<protein>
    <recommendedName>
        <fullName evidence="5">UDP-hexose transferase</fullName>
    </recommendedName>
</protein>
<dbReference type="PANTHER" id="PTHR34136">
    <property type="match status" value="1"/>
</dbReference>
<evidence type="ECO:0000256" key="2">
    <source>
        <dbReference type="ARBA" id="ARBA00022679"/>
    </source>
</evidence>
<sequence>MLQIVYPEIETVELGRLPVARLDRRQTAELMLSLVRDYRRAGRPWVATSVNGQVLSIAAQDEGLREALLYADLVSCDGQPLVAASGPMTGAALPERVATTDLFHDVAEAARGRSVGMFFLGAREEENRRAVEAVRQLYPHIRIAGRLHGFRGHAEWIERLDEINSLAPDILWVALGVPREQHFYMRFAHALPQVGLIKTGGGLFDFLSGSARRAPAWMQRSGLEWAFRTAIEPRRLAMRYLTTNPRAALLLLLHSKRGVRRARLRSR</sequence>
<dbReference type="EMBL" id="JZEX01000163">
    <property type="protein sequence ID" value="KKB08431.1"/>
    <property type="molecule type" value="Genomic_DNA"/>
</dbReference>
<evidence type="ECO:0000313" key="3">
    <source>
        <dbReference type="EMBL" id="KKB08431.1"/>
    </source>
</evidence>
<dbReference type="Proteomes" id="UP000033632">
    <property type="component" value="Unassembled WGS sequence"/>
</dbReference>
<accession>A0A0F5FHU9</accession>
<dbReference type="AlphaFoldDB" id="A0A0F5FHU9"/>
<dbReference type="STRING" id="443610.VE25_18785"/>
<gene>
    <name evidence="3" type="ORF">VE25_18785</name>
</gene>
<dbReference type="InterPro" id="IPR004629">
    <property type="entry name" value="WecG_TagA_CpsF"/>
</dbReference>
<dbReference type="Pfam" id="PF03808">
    <property type="entry name" value="Glyco_tran_WecG"/>
    <property type="match status" value="1"/>
</dbReference>
<reference evidence="3 4" key="1">
    <citation type="submission" date="2015-03" db="EMBL/GenBank/DDBJ databases">
        <authorList>
            <person name="Hassan Y.I."/>
            <person name="Lepp D."/>
            <person name="Li X.-Z."/>
            <person name="Zhou T."/>
        </authorList>
    </citation>
    <scope>NUCLEOTIDE SEQUENCE [LARGE SCALE GENOMIC DNA]</scope>
    <source>
        <strain evidence="3 4">BD-c194</strain>
    </source>
</reference>
<keyword evidence="2" id="KW-0808">Transferase</keyword>
<dbReference type="PANTHER" id="PTHR34136:SF1">
    <property type="entry name" value="UDP-N-ACETYL-D-MANNOSAMINURONIC ACID TRANSFERASE"/>
    <property type="match status" value="1"/>
</dbReference>
<dbReference type="NCBIfam" id="TIGR00696">
    <property type="entry name" value="wecG_tagA_cpsF"/>
    <property type="match status" value="1"/>
</dbReference>